<sequence length="60" mass="6791">MPPQPAIPAKRTLPQKEAKLFKELLQLYEAKQHKKAIKAADQILKKFPEHGGSWCTLHAS</sequence>
<keyword evidence="2" id="KW-1185">Reference proteome</keyword>
<dbReference type="PANTHER" id="PTHR22767:SF2">
    <property type="entry name" value="N(ALPHA)-ACETYLTRANSFERASE 15_16, ISOFORM A"/>
    <property type="match status" value="1"/>
</dbReference>
<protein>
    <submittedName>
        <fullName evidence="1">Uncharacterized protein</fullName>
    </submittedName>
</protein>
<dbReference type="STRING" id="1314781.A0A166MVA9"/>
<dbReference type="Gene3D" id="1.25.40.1040">
    <property type="match status" value="1"/>
</dbReference>
<evidence type="ECO:0000313" key="1">
    <source>
        <dbReference type="EMBL" id="KZV78443.1"/>
    </source>
</evidence>
<dbReference type="PANTHER" id="PTHR22767">
    <property type="entry name" value="N-TERMINAL ACETYLTRANSFERASE-RELATED"/>
    <property type="match status" value="1"/>
</dbReference>
<dbReference type="GO" id="GO:0005737">
    <property type="term" value="C:cytoplasm"/>
    <property type="evidence" value="ECO:0007669"/>
    <property type="project" value="TreeGrafter"/>
</dbReference>
<dbReference type="Proteomes" id="UP000077266">
    <property type="component" value="Unassembled WGS sequence"/>
</dbReference>
<dbReference type="EMBL" id="KV426896">
    <property type="protein sequence ID" value="KZV78443.1"/>
    <property type="molecule type" value="Genomic_DNA"/>
</dbReference>
<evidence type="ECO:0000313" key="2">
    <source>
        <dbReference type="Proteomes" id="UP000077266"/>
    </source>
</evidence>
<dbReference type="InParanoid" id="A0A166MVA9"/>
<reference evidence="1 2" key="1">
    <citation type="journal article" date="2016" name="Mol. Biol. Evol.">
        <title>Comparative Genomics of Early-Diverging Mushroom-Forming Fungi Provides Insights into the Origins of Lignocellulose Decay Capabilities.</title>
        <authorList>
            <person name="Nagy L.G."/>
            <person name="Riley R."/>
            <person name="Tritt A."/>
            <person name="Adam C."/>
            <person name="Daum C."/>
            <person name="Floudas D."/>
            <person name="Sun H."/>
            <person name="Yadav J.S."/>
            <person name="Pangilinan J."/>
            <person name="Larsson K.H."/>
            <person name="Matsuura K."/>
            <person name="Barry K."/>
            <person name="Labutti K."/>
            <person name="Kuo R."/>
            <person name="Ohm R.A."/>
            <person name="Bhattacharya S.S."/>
            <person name="Shirouzu T."/>
            <person name="Yoshinaga Y."/>
            <person name="Martin F.M."/>
            <person name="Grigoriev I.V."/>
            <person name="Hibbett D.S."/>
        </authorList>
    </citation>
    <scope>NUCLEOTIDE SEQUENCE [LARGE SCALE GENOMIC DNA]</scope>
    <source>
        <strain evidence="1 2">HHB12029</strain>
    </source>
</reference>
<name>A0A166MVA9_EXIGL</name>
<dbReference type="OrthoDB" id="10263032at2759"/>
<organism evidence="1 2">
    <name type="scientific">Exidia glandulosa HHB12029</name>
    <dbReference type="NCBI Taxonomy" id="1314781"/>
    <lineage>
        <taxon>Eukaryota</taxon>
        <taxon>Fungi</taxon>
        <taxon>Dikarya</taxon>
        <taxon>Basidiomycota</taxon>
        <taxon>Agaricomycotina</taxon>
        <taxon>Agaricomycetes</taxon>
        <taxon>Auriculariales</taxon>
        <taxon>Exidiaceae</taxon>
        <taxon>Exidia</taxon>
    </lineage>
</organism>
<dbReference type="AlphaFoldDB" id="A0A166MVA9"/>
<gene>
    <name evidence="1" type="ORF">EXIGLDRAFT_633980</name>
</gene>
<accession>A0A166MVA9</accession>
<proteinExistence type="predicted"/>